<feature type="domain" description="Conserved hypothetical protein CHP03032" evidence="1">
    <location>
        <begin position="15"/>
        <end position="333"/>
    </location>
</feature>
<evidence type="ECO:0000259" key="1">
    <source>
        <dbReference type="Pfam" id="PF16261"/>
    </source>
</evidence>
<dbReference type="RefSeq" id="WP_055116632.1">
    <property type="nucleotide sequence ID" value="NZ_CXWA01000003.1"/>
</dbReference>
<evidence type="ECO:0000313" key="2">
    <source>
        <dbReference type="EMBL" id="CTQ65078.1"/>
    </source>
</evidence>
<sequence>MASVEGQLKLEASPGFSSWLESHDLSLALSTYQAAKIFLIGNNSETGRISIFERTFARAMGLAASADARQLWLASQFQLWRFEDFLSRERAQTDYDAVYVPIEGRTVGEVDIHDIHPRPDQPPLFVVSRFNCIATLDADNSFAPLWMPRFIDAMVAEDRCHLNGMAVDGDTPKLVTCVAATNSGGEWRDHRRDGGIVIDVETNEIIAGGFSMPHSPRLKDGRCYLIQSGTGEFGTLDLANGRFTPICRLQGFARGLSLVGNHAVIGVSKPRDERHFGGLALSDTLAEAGLDPLCHIAIVNLTSGEIEHRLVFEGLVSELYDVALLNGIRRPMVHGFVQPDLRFVIRPAPFDLERHNGAAS</sequence>
<dbReference type="SUPFAM" id="SSF63825">
    <property type="entry name" value="YWTD domain"/>
    <property type="match status" value="1"/>
</dbReference>
<dbReference type="GeneID" id="97668078"/>
<organism evidence="2 3">
    <name type="scientific">Roseibium album</name>
    <dbReference type="NCBI Taxonomy" id="311410"/>
    <lineage>
        <taxon>Bacteria</taxon>
        <taxon>Pseudomonadati</taxon>
        <taxon>Pseudomonadota</taxon>
        <taxon>Alphaproteobacteria</taxon>
        <taxon>Hyphomicrobiales</taxon>
        <taxon>Stappiaceae</taxon>
        <taxon>Roseibium</taxon>
    </lineage>
</organism>
<dbReference type="InterPro" id="IPR017481">
    <property type="entry name" value="CHP03032"/>
</dbReference>
<dbReference type="STRING" id="311410.LA5095_03265"/>
<keyword evidence="3" id="KW-1185">Reference proteome</keyword>
<reference evidence="3" key="1">
    <citation type="submission" date="2015-07" db="EMBL/GenBank/DDBJ databases">
        <authorList>
            <person name="Rodrigo-Torres Lidia"/>
            <person name="Arahal R.David."/>
        </authorList>
    </citation>
    <scope>NUCLEOTIDE SEQUENCE [LARGE SCALE GENOMIC DNA]</scope>
    <source>
        <strain evidence="3">CECT 5096</strain>
    </source>
</reference>
<dbReference type="Proteomes" id="UP000049983">
    <property type="component" value="Unassembled WGS sequence"/>
</dbReference>
<dbReference type="NCBIfam" id="TIGR03032">
    <property type="entry name" value="TIGR03032 family protein"/>
    <property type="match status" value="1"/>
</dbReference>
<evidence type="ECO:0000313" key="3">
    <source>
        <dbReference type="Proteomes" id="UP000049983"/>
    </source>
</evidence>
<proteinExistence type="predicted"/>
<dbReference type="EMBL" id="CXWC01000001">
    <property type="protein sequence ID" value="CTQ65078.1"/>
    <property type="molecule type" value="Genomic_DNA"/>
</dbReference>
<dbReference type="Pfam" id="PF16261">
    <property type="entry name" value="DUF4915"/>
    <property type="match status" value="1"/>
</dbReference>
<name>A0A0M7AMG1_9HYPH</name>
<protein>
    <recommendedName>
        <fullName evidence="1">Conserved hypothetical protein CHP03032 domain-containing protein</fullName>
    </recommendedName>
</protein>
<accession>A0A0M7AMG1</accession>
<gene>
    <name evidence="2" type="ORF">LA5096_00631</name>
</gene>
<dbReference type="AlphaFoldDB" id="A0A0M7AMG1"/>